<comment type="subcellular location">
    <subcellularLocation>
        <location evidence="1">Cell membrane</location>
        <topology evidence="1">Multi-pass membrane protein</topology>
    </subcellularLocation>
</comment>
<accession>A0A378RJ76</accession>
<dbReference type="Pfam" id="PF01554">
    <property type="entry name" value="MatE"/>
    <property type="match status" value="2"/>
</dbReference>
<evidence type="ECO:0000256" key="13">
    <source>
        <dbReference type="SAM" id="Phobius"/>
    </source>
</evidence>
<keyword evidence="15" id="KW-1185">Reference proteome</keyword>
<feature type="transmembrane region" description="Helical" evidence="13">
    <location>
        <begin position="16"/>
        <end position="33"/>
    </location>
</feature>
<name>A0A378RJ76_MYROD</name>
<organism evidence="14 15">
    <name type="scientific">Myroides odoratus</name>
    <name type="common">Flavobacterium odoratum</name>
    <dbReference type="NCBI Taxonomy" id="256"/>
    <lineage>
        <taxon>Bacteria</taxon>
        <taxon>Pseudomonadati</taxon>
        <taxon>Bacteroidota</taxon>
        <taxon>Flavobacteriia</taxon>
        <taxon>Flavobacteriales</taxon>
        <taxon>Flavobacteriaceae</taxon>
        <taxon>Myroides</taxon>
    </lineage>
</organism>
<feature type="transmembrane region" description="Helical" evidence="13">
    <location>
        <begin position="273"/>
        <end position="294"/>
    </location>
</feature>
<gene>
    <name evidence="14" type="primary">mepA_1</name>
    <name evidence="14" type="ORF">NCTC11179_00592</name>
</gene>
<comment type="similarity">
    <text evidence="2">Belongs to the multi antimicrobial extrusion (MATE) (TC 2.A.66.1) family. MepA subfamily.</text>
</comment>
<evidence type="ECO:0000256" key="1">
    <source>
        <dbReference type="ARBA" id="ARBA00004651"/>
    </source>
</evidence>
<evidence type="ECO:0000256" key="3">
    <source>
        <dbReference type="ARBA" id="ARBA00022106"/>
    </source>
</evidence>
<keyword evidence="4" id="KW-0813">Transport</keyword>
<dbReference type="GO" id="GO:0015297">
    <property type="term" value="F:antiporter activity"/>
    <property type="evidence" value="ECO:0007669"/>
    <property type="project" value="UniProtKB-KW"/>
</dbReference>
<dbReference type="PIRSF" id="PIRSF006603">
    <property type="entry name" value="DinF"/>
    <property type="match status" value="1"/>
</dbReference>
<evidence type="ECO:0000313" key="14">
    <source>
        <dbReference type="EMBL" id="STZ27062.1"/>
    </source>
</evidence>
<feature type="transmembrane region" description="Helical" evidence="13">
    <location>
        <begin position="394"/>
        <end position="411"/>
    </location>
</feature>
<dbReference type="GO" id="GO:0006811">
    <property type="term" value="P:monoatomic ion transport"/>
    <property type="evidence" value="ECO:0007669"/>
    <property type="project" value="UniProtKB-KW"/>
</dbReference>
<dbReference type="EMBL" id="UGQL01000001">
    <property type="protein sequence ID" value="STZ27062.1"/>
    <property type="molecule type" value="Genomic_DNA"/>
</dbReference>
<evidence type="ECO:0000256" key="10">
    <source>
        <dbReference type="ARBA" id="ARBA00023136"/>
    </source>
</evidence>
<evidence type="ECO:0000313" key="15">
    <source>
        <dbReference type="Proteomes" id="UP000255024"/>
    </source>
</evidence>
<dbReference type="InterPro" id="IPR050222">
    <property type="entry name" value="MATE_MdtK"/>
</dbReference>
<evidence type="ECO:0000256" key="9">
    <source>
        <dbReference type="ARBA" id="ARBA00023065"/>
    </source>
</evidence>
<dbReference type="GO" id="GO:0005886">
    <property type="term" value="C:plasma membrane"/>
    <property type="evidence" value="ECO:0007669"/>
    <property type="project" value="UniProtKB-SubCell"/>
</dbReference>
<feature type="transmembrane region" description="Helical" evidence="13">
    <location>
        <begin position="97"/>
        <end position="117"/>
    </location>
</feature>
<evidence type="ECO:0000256" key="8">
    <source>
        <dbReference type="ARBA" id="ARBA00022989"/>
    </source>
</evidence>
<evidence type="ECO:0000256" key="5">
    <source>
        <dbReference type="ARBA" id="ARBA00022449"/>
    </source>
</evidence>
<dbReference type="PANTHER" id="PTHR43298">
    <property type="entry name" value="MULTIDRUG RESISTANCE PROTEIN NORM-RELATED"/>
    <property type="match status" value="1"/>
</dbReference>
<keyword evidence="9" id="KW-0406">Ion transport</keyword>
<feature type="transmembrane region" description="Helical" evidence="13">
    <location>
        <begin position="417"/>
        <end position="436"/>
    </location>
</feature>
<dbReference type="RefSeq" id="WP_115090081.1">
    <property type="nucleotide sequence ID" value="NZ_CP068107.1"/>
</dbReference>
<keyword evidence="11" id="KW-0046">Antibiotic resistance</keyword>
<reference evidence="14 15" key="1">
    <citation type="submission" date="2018-06" db="EMBL/GenBank/DDBJ databases">
        <authorList>
            <consortium name="Pathogen Informatics"/>
            <person name="Doyle S."/>
        </authorList>
    </citation>
    <scope>NUCLEOTIDE SEQUENCE [LARGE SCALE GENOMIC DNA]</scope>
    <source>
        <strain evidence="14 15">NCTC11179</strain>
    </source>
</reference>
<feature type="transmembrane region" description="Helical" evidence="13">
    <location>
        <begin position="137"/>
        <end position="158"/>
    </location>
</feature>
<protein>
    <recommendedName>
        <fullName evidence="3">Multidrug export protein MepA</fullName>
    </recommendedName>
    <alternativeName>
        <fullName evidence="12">Multidrug-efflux transporter</fullName>
    </alternativeName>
</protein>
<keyword evidence="6" id="KW-1003">Cell membrane</keyword>
<dbReference type="Proteomes" id="UP000255024">
    <property type="component" value="Unassembled WGS sequence"/>
</dbReference>
<keyword evidence="10 13" id="KW-0472">Membrane</keyword>
<keyword evidence="5" id="KW-0050">Antiport</keyword>
<dbReference type="InterPro" id="IPR002528">
    <property type="entry name" value="MATE_fam"/>
</dbReference>
<feature type="transmembrane region" description="Helical" evidence="13">
    <location>
        <begin position="67"/>
        <end position="85"/>
    </location>
</feature>
<dbReference type="AlphaFoldDB" id="A0A378RJ76"/>
<dbReference type="InterPro" id="IPR048279">
    <property type="entry name" value="MdtK-like"/>
</dbReference>
<feature type="transmembrane region" description="Helical" evidence="13">
    <location>
        <begin position="360"/>
        <end position="382"/>
    </location>
</feature>
<evidence type="ECO:0000256" key="2">
    <source>
        <dbReference type="ARBA" id="ARBA00008417"/>
    </source>
</evidence>
<dbReference type="PANTHER" id="PTHR43298:SF2">
    <property type="entry name" value="FMN_FAD EXPORTER YEEO-RELATED"/>
    <property type="match status" value="1"/>
</dbReference>
<feature type="transmembrane region" description="Helical" evidence="13">
    <location>
        <begin position="198"/>
        <end position="218"/>
    </location>
</feature>
<dbReference type="GO" id="GO:0042910">
    <property type="term" value="F:xenobiotic transmembrane transporter activity"/>
    <property type="evidence" value="ECO:0007669"/>
    <property type="project" value="InterPro"/>
</dbReference>
<feature type="transmembrane region" description="Helical" evidence="13">
    <location>
        <begin position="239"/>
        <end position="261"/>
    </location>
</feature>
<feature type="transmembrane region" description="Helical" evidence="13">
    <location>
        <begin position="315"/>
        <end position="340"/>
    </location>
</feature>
<dbReference type="GO" id="GO:0046677">
    <property type="term" value="P:response to antibiotic"/>
    <property type="evidence" value="ECO:0007669"/>
    <property type="project" value="UniProtKB-KW"/>
</dbReference>
<dbReference type="NCBIfam" id="TIGR00797">
    <property type="entry name" value="matE"/>
    <property type="match status" value="1"/>
</dbReference>
<feature type="transmembrane region" description="Helical" evidence="13">
    <location>
        <begin position="167"/>
        <end position="186"/>
    </location>
</feature>
<evidence type="ECO:0000256" key="7">
    <source>
        <dbReference type="ARBA" id="ARBA00022692"/>
    </source>
</evidence>
<evidence type="ECO:0000256" key="4">
    <source>
        <dbReference type="ARBA" id="ARBA00022448"/>
    </source>
</evidence>
<sequence length="451" mass="50347">MDKQKELILEGKLPKVMWHLAWPAVVAMVLYGLNNFLDGIFVGHLISNTALAAVGIAYPLAQFAQGFGTLIGTGIGSAISIWIGRKDTVKLEQSMGTVNYLTLLFSIVLTLPCYVFAEELVYMMGGRGEILTLGVEYFRATILGSFFWIHGLALNMIIRAEGRMKTAAWMIAIGLLVDLGLKPIFIDTLGWGVAGAAWATNISMMIYTLLGVWYYASGKASFRTKFWSLQRKTAIIKETLSLGMPGFIMMVMIVIQNIVVFNALAKYGNEADITFFTAVNRFYILLNTPLWGLMRALQPVTGMNYGAKQYMRSIQAYRLFSLVGLAILLPFWLFVMVYPSGVLAVMIPHTEFLAHQLFDFRIYMSVLLVLPFVFMAMVWFPAIEDAKPATIISLLRQVVFYIPIMLLVPGIMGISSIYWASAAIDWIIFALILYAVSKSVTKLKLKNTSSR</sequence>
<dbReference type="CDD" id="cd13143">
    <property type="entry name" value="MATE_MepA_like"/>
    <property type="match status" value="1"/>
</dbReference>
<proteinExistence type="inferred from homology"/>
<evidence type="ECO:0000256" key="6">
    <source>
        <dbReference type="ARBA" id="ARBA00022475"/>
    </source>
</evidence>
<keyword evidence="8 13" id="KW-1133">Transmembrane helix</keyword>
<dbReference type="InterPro" id="IPR045070">
    <property type="entry name" value="MATE_MepA-like"/>
</dbReference>
<evidence type="ECO:0000256" key="12">
    <source>
        <dbReference type="ARBA" id="ARBA00031636"/>
    </source>
</evidence>
<evidence type="ECO:0000256" key="11">
    <source>
        <dbReference type="ARBA" id="ARBA00023251"/>
    </source>
</evidence>
<keyword evidence="7 13" id="KW-0812">Transmembrane</keyword>